<protein>
    <submittedName>
        <fullName evidence="1">Uncharacterized protein</fullName>
    </submittedName>
</protein>
<keyword evidence="2" id="KW-1185">Reference proteome</keyword>
<accession>R0MEK4</accession>
<proteinExistence type="predicted"/>
<evidence type="ECO:0000313" key="2">
    <source>
        <dbReference type="Proteomes" id="UP000016927"/>
    </source>
</evidence>
<sequence length="212" mass="25087">MFPPKVFKKYKIDEIKNEEKNKLNLIEKKPACTHKLLKCVATKIVSNENVFYDYDQDEEKIIRFVPITELKEIPWLDLREEAERAFLKYNLNWYKRVVSTREVWRIEHKDINPFVLDIIKHIETTGSDIEYIFRQDNKDKDIPQHVLALDMFLGIDLPDFSEKKAATVFKRYILNNLNGIIPLPCARLSSKKPLSISRGCWNTSRGLFQELK</sequence>
<dbReference type="HOGENOM" id="CLU_1300037_0_0_1"/>
<dbReference type="SUPFAM" id="SSF48350">
    <property type="entry name" value="GTPase activation domain, GAP"/>
    <property type="match status" value="1"/>
</dbReference>
<organism evidence="1 2">
    <name type="scientific">Nosema bombycis (strain CQ1 / CVCC 102059)</name>
    <name type="common">Microsporidian parasite</name>
    <name type="synonym">Pebrine of silkworm</name>
    <dbReference type="NCBI Taxonomy" id="578461"/>
    <lineage>
        <taxon>Eukaryota</taxon>
        <taxon>Fungi</taxon>
        <taxon>Fungi incertae sedis</taxon>
        <taxon>Microsporidia</taxon>
        <taxon>Nosematidae</taxon>
        <taxon>Nosema</taxon>
    </lineage>
</organism>
<dbReference type="InterPro" id="IPR008936">
    <property type="entry name" value="Rho_GTPase_activation_prot"/>
</dbReference>
<dbReference type="VEuPathDB" id="MicrosporidiaDB:NBO_1436g0003"/>
<reference evidence="1 2" key="1">
    <citation type="journal article" date="2013" name="BMC Genomics">
        <title>Comparative genomics of parasitic silkworm microsporidia reveal an association between genome expansion and host adaptation.</title>
        <authorList>
            <person name="Pan G."/>
            <person name="Xu J."/>
            <person name="Li T."/>
            <person name="Xia Q."/>
            <person name="Liu S.L."/>
            <person name="Zhang G."/>
            <person name="Li S."/>
            <person name="Li C."/>
            <person name="Liu H."/>
            <person name="Yang L."/>
            <person name="Liu T."/>
            <person name="Zhang X."/>
            <person name="Wu Z."/>
            <person name="Fan W."/>
            <person name="Dang X."/>
            <person name="Xiang H."/>
            <person name="Tao M."/>
            <person name="Li Y."/>
            <person name="Hu J."/>
            <person name="Li Z."/>
            <person name="Lin L."/>
            <person name="Luo J."/>
            <person name="Geng L."/>
            <person name="Wang L."/>
            <person name="Long M."/>
            <person name="Wan Y."/>
            <person name="He N."/>
            <person name="Zhang Z."/>
            <person name="Lu C."/>
            <person name="Keeling P.J."/>
            <person name="Wang J."/>
            <person name="Xiang Z."/>
            <person name="Zhou Z."/>
        </authorList>
    </citation>
    <scope>NUCLEOTIDE SEQUENCE [LARGE SCALE GENOMIC DNA]</scope>
    <source>
        <strain evidence="2">CQ1 / CVCC 102059</strain>
    </source>
</reference>
<gene>
    <name evidence="1" type="ORF">NBO_1436g0003</name>
</gene>
<dbReference type="OrthoDB" id="3196451at2759"/>
<dbReference type="AlphaFoldDB" id="R0MEK4"/>
<dbReference type="Proteomes" id="UP000016927">
    <property type="component" value="Unassembled WGS sequence"/>
</dbReference>
<dbReference type="EMBL" id="KB910343">
    <property type="protein sequence ID" value="EOB11213.1"/>
    <property type="molecule type" value="Genomic_DNA"/>
</dbReference>
<evidence type="ECO:0000313" key="1">
    <source>
        <dbReference type="EMBL" id="EOB11213.1"/>
    </source>
</evidence>
<name>R0MEK4_NOSB1</name>